<keyword evidence="3" id="KW-1185">Reference proteome</keyword>
<keyword evidence="1" id="KW-0812">Transmembrane</keyword>
<dbReference type="Pfam" id="PF06835">
    <property type="entry name" value="LptC"/>
    <property type="match status" value="1"/>
</dbReference>
<gene>
    <name evidence="2" type="ORF">ATO12_06475</name>
</gene>
<protein>
    <recommendedName>
        <fullName evidence="4">LPS export ABC transporter periplasmic protein LptC</fullName>
    </recommendedName>
</protein>
<dbReference type="AlphaFoldDB" id="A0A023BNV3"/>
<dbReference type="InterPro" id="IPR010664">
    <property type="entry name" value="LipoPS_assembly_LptC-rel"/>
</dbReference>
<dbReference type="PROSITE" id="PS51257">
    <property type="entry name" value="PROKAR_LIPOPROTEIN"/>
    <property type="match status" value="1"/>
</dbReference>
<dbReference type="GO" id="GO:0005886">
    <property type="term" value="C:plasma membrane"/>
    <property type="evidence" value="ECO:0007669"/>
    <property type="project" value="InterPro"/>
</dbReference>
<reference evidence="2 3" key="1">
    <citation type="submission" date="2014-04" db="EMBL/GenBank/DDBJ databases">
        <title>Aquimarina sp. 22II-S11-z7 Genome Sequencing.</title>
        <authorList>
            <person name="Lai Q."/>
        </authorList>
    </citation>
    <scope>NUCLEOTIDE SEQUENCE [LARGE SCALE GENOMIC DNA]</scope>
    <source>
        <strain evidence="2 3">22II-S11-z7</strain>
    </source>
</reference>
<dbReference type="eggNOG" id="COG3117">
    <property type="taxonomic scope" value="Bacteria"/>
</dbReference>
<sequence length="185" mass="20844">MQNKNIYTIINIVTAFAVTMFFSCQSTTKNDLGGLILEDAPIAEGYEINLKYTDSGRLTAILKTSKILDYSNTSFAYHEFPEGIVLDIIDKEGKVSVVTSDYAISYQQTGLIDMRGNVDIKTSDSTHLQAKQLYWDQNISWIFTDQPYKSYLPDGTINEADGFDANQDFTILNSRINDGVMFIEE</sequence>
<feature type="transmembrane region" description="Helical" evidence="1">
    <location>
        <begin position="6"/>
        <end position="24"/>
    </location>
</feature>
<proteinExistence type="predicted"/>
<keyword evidence="1" id="KW-1133">Transmembrane helix</keyword>
<dbReference type="EMBL" id="AQRA01000013">
    <property type="protein sequence ID" value="EZH71604.1"/>
    <property type="molecule type" value="Genomic_DNA"/>
</dbReference>
<evidence type="ECO:0008006" key="4">
    <source>
        <dbReference type="Google" id="ProtNLM"/>
    </source>
</evidence>
<dbReference type="GO" id="GO:0015221">
    <property type="term" value="F:lipopolysaccharide transmembrane transporter activity"/>
    <property type="evidence" value="ECO:0007669"/>
    <property type="project" value="InterPro"/>
</dbReference>
<dbReference type="OrthoDB" id="1427074at2"/>
<name>A0A023BNV3_9FLAO</name>
<evidence type="ECO:0000313" key="3">
    <source>
        <dbReference type="Proteomes" id="UP000023541"/>
    </source>
</evidence>
<evidence type="ECO:0000313" key="2">
    <source>
        <dbReference type="EMBL" id="EZH71604.1"/>
    </source>
</evidence>
<dbReference type="Proteomes" id="UP000023541">
    <property type="component" value="Unassembled WGS sequence"/>
</dbReference>
<organism evidence="2 3">
    <name type="scientific">Aquimarina atlantica</name>
    <dbReference type="NCBI Taxonomy" id="1317122"/>
    <lineage>
        <taxon>Bacteria</taxon>
        <taxon>Pseudomonadati</taxon>
        <taxon>Bacteroidota</taxon>
        <taxon>Flavobacteriia</taxon>
        <taxon>Flavobacteriales</taxon>
        <taxon>Flavobacteriaceae</taxon>
        <taxon>Aquimarina</taxon>
    </lineage>
</organism>
<dbReference type="NCBIfam" id="TIGR04409">
    <property type="entry name" value="LptC_YrbK"/>
    <property type="match status" value="1"/>
</dbReference>
<comment type="caution">
    <text evidence="2">The sequence shown here is derived from an EMBL/GenBank/DDBJ whole genome shotgun (WGS) entry which is preliminary data.</text>
</comment>
<dbReference type="InterPro" id="IPR026265">
    <property type="entry name" value="LptC"/>
</dbReference>
<keyword evidence="1" id="KW-0472">Membrane</keyword>
<evidence type="ECO:0000256" key="1">
    <source>
        <dbReference type="SAM" id="Phobius"/>
    </source>
</evidence>
<dbReference type="STRING" id="1317122.ATO12_06475"/>
<accession>A0A023BNV3</accession>